<dbReference type="PhylomeDB" id="Q555I2"/>
<dbReference type="KEGG" id="ddi:DDB_G0274677"/>
<dbReference type="VEuPathDB" id="AmoebaDB:DDB_G0274677"/>
<evidence type="ECO:0000313" key="3">
    <source>
        <dbReference type="Proteomes" id="UP000002195"/>
    </source>
</evidence>
<reference evidence="2 3" key="1">
    <citation type="journal article" date="2005" name="Nature">
        <title>The genome of the social amoeba Dictyostelium discoideum.</title>
        <authorList>
            <consortium name="The Dictyostelium discoideum Sequencing Consortium"/>
            <person name="Eichinger L."/>
            <person name="Pachebat J.A."/>
            <person name="Glockner G."/>
            <person name="Rajandream M.A."/>
            <person name="Sucgang R."/>
            <person name="Berriman M."/>
            <person name="Song J."/>
            <person name="Olsen R."/>
            <person name="Szafranski K."/>
            <person name="Xu Q."/>
            <person name="Tunggal B."/>
            <person name="Kummerfeld S."/>
            <person name="Madera M."/>
            <person name="Konfortov B.A."/>
            <person name="Rivero F."/>
            <person name="Bankier A.T."/>
            <person name="Lehmann R."/>
            <person name="Hamlin N."/>
            <person name="Davies R."/>
            <person name="Gaudet P."/>
            <person name="Fey P."/>
            <person name="Pilcher K."/>
            <person name="Chen G."/>
            <person name="Saunders D."/>
            <person name="Sodergren E."/>
            <person name="Davis P."/>
            <person name="Kerhornou A."/>
            <person name="Nie X."/>
            <person name="Hall N."/>
            <person name="Anjard C."/>
            <person name="Hemphill L."/>
            <person name="Bason N."/>
            <person name="Farbrother P."/>
            <person name="Desany B."/>
            <person name="Just E."/>
            <person name="Morio T."/>
            <person name="Rost R."/>
            <person name="Churcher C."/>
            <person name="Cooper J."/>
            <person name="Haydock S."/>
            <person name="van Driessche N."/>
            <person name="Cronin A."/>
            <person name="Goodhead I."/>
            <person name="Muzny D."/>
            <person name="Mourier T."/>
            <person name="Pain A."/>
            <person name="Lu M."/>
            <person name="Harper D."/>
            <person name="Lindsay R."/>
            <person name="Hauser H."/>
            <person name="James K."/>
            <person name="Quiles M."/>
            <person name="Madan Babu M."/>
            <person name="Saito T."/>
            <person name="Buchrieser C."/>
            <person name="Wardroper A."/>
            <person name="Felder M."/>
            <person name="Thangavelu M."/>
            <person name="Johnson D."/>
            <person name="Knights A."/>
            <person name="Loulseged H."/>
            <person name="Mungall K."/>
            <person name="Oliver K."/>
            <person name="Price C."/>
            <person name="Quail M.A."/>
            <person name="Urushihara H."/>
            <person name="Hernandez J."/>
            <person name="Rabbinowitsch E."/>
            <person name="Steffen D."/>
            <person name="Sanders M."/>
            <person name="Ma J."/>
            <person name="Kohara Y."/>
            <person name="Sharp S."/>
            <person name="Simmonds M."/>
            <person name="Spiegler S."/>
            <person name="Tivey A."/>
            <person name="Sugano S."/>
            <person name="White B."/>
            <person name="Walker D."/>
            <person name="Woodward J."/>
            <person name="Winckler T."/>
            <person name="Tanaka Y."/>
            <person name="Shaulsky G."/>
            <person name="Schleicher M."/>
            <person name="Weinstock G."/>
            <person name="Rosenthal A."/>
            <person name="Cox E.C."/>
            <person name="Chisholm R.L."/>
            <person name="Gibbs R."/>
            <person name="Loomis W.F."/>
            <person name="Platzer M."/>
            <person name="Kay R.R."/>
            <person name="Williams J."/>
            <person name="Dear P.H."/>
            <person name="Noegel A.A."/>
            <person name="Barrell B."/>
            <person name="Kuspa A."/>
        </authorList>
    </citation>
    <scope>NUCLEOTIDE SEQUENCE [LARGE SCALE GENOMIC DNA]</scope>
    <source>
        <strain evidence="2 3">AX4</strain>
    </source>
</reference>
<dbReference type="GO" id="GO:0005794">
    <property type="term" value="C:Golgi apparatus"/>
    <property type="evidence" value="ECO:0000318"/>
    <property type="project" value="GO_Central"/>
</dbReference>
<protein>
    <submittedName>
        <fullName evidence="2">Uncharacterized protein</fullName>
    </submittedName>
</protein>
<dbReference type="SUPFAM" id="SSF52540">
    <property type="entry name" value="P-loop containing nucleoside triphosphate hydrolases"/>
    <property type="match status" value="1"/>
</dbReference>
<dbReference type="Proteomes" id="UP000002195">
    <property type="component" value="Unassembled WGS sequence"/>
</dbReference>
<dbReference type="GeneID" id="8619516"/>
<dbReference type="InParanoid" id="Q555I2"/>
<gene>
    <name evidence="2" type="ORF">DDB_G0274677</name>
</gene>
<evidence type="ECO:0000256" key="1">
    <source>
        <dbReference type="SAM" id="Coils"/>
    </source>
</evidence>
<dbReference type="dictyBase" id="DDB_G0274677"/>
<dbReference type="RefSeq" id="XP_644087.1">
    <property type="nucleotide sequence ID" value="XM_638995.1"/>
</dbReference>
<organism evidence="2 3">
    <name type="scientific">Dictyostelium discoideum</name>
    <name type="common">Social amoeba</name>
    <dbReference type="NCBI Taxonomy" id="44689"/>
    <lineage>
        <taxon>Eukaryota</taxon>
        <taxon>Amoebozoa</taxon>
        <taxon>Evosea</taxon>
        <taxon>Eumycetozoa</taxon>
        <taxon>Dictyostelia</taxon>
        <taxon>Dictyosteliales</taxon>
        <taxon>Dictyosteliaceae</taxon>
        <taxon>Dictyostelium</taxon>
    </lineage>
</organism>
<dbReference type="PANTHER" id="PTHR32301:SF8">
    <property type="entry name" value="SULFOTRANSFERASE DOMAIN-CONTAINING PROTEIN"/>
    <property type="match status" value="1"/>
</dbReference>
<dbReference type="PaxDb" id="44689-DDB0203229"/>
<dbReference type="InterPro" id="IPR053259">
    <property type="entry name" value="Golvesin-related_Golgi"/>
</dbReference>
<dbReference type="PANTHER" id="PTHR32301">
    <property type="entry name" value="COUNTIN RECEPTOR CNR3-RELATED"/>
    <property type="match status" value="1"/>
</dbReference>
<accession>Q555I2</accession>
<proteinExistence type="predicted"/>
<keyword evidence="1" id="KW-0175">Coiled coil</keyword>
<dbReference type="Gene3D" id="3.40.50.300">
    <property type="entry name" value="P-loop containing nucleotide triphosphate hydrolases"/>
    <property type="match status" value="1"/>
</dbReference>
<dbReference type="eggNOG" id="ENOG502SF5A">
    <property type="taxonomic scope" value="Eukaryota"/>
</dbReference>
<evidence type="ECO:0000313" key="2">
    <source>
        <dbReference type="EMBL" id="EAL70231.1"/>
    </source>
</evidence>
<dbReference type="InterPro" id="IPR027417">
    <property type="entry name" value="P-loop_NTPase"/>
</dbReference>
<sequence>MARISFFKFLFLSFFISICLMSSYLLISINNIENENDKVNVNTIISQSSQETSIENIFKPQKKLVVLEREVIKEVIKEVCANDIITHEIKNSIKNQDKSLISSNQESESFIENYQGFKDKQSMINYFLTYQNYYNIEKYKDITYIDTQKYNISKYSFPELTQKQSTFIPTIKEIINKIESIKTVYHNSNINQQQQQYQHYQQHYQQQQQQQYKQQQQQYKQQQYEQRTTLRGDINEQHQIFQQKGVNEIANKVDTLGGVSPQPILNGQNQQNLLNSQSNTFNEIGFNRNNEHIKYAKLLFRARVWSDFYSDYWREKDFIQFSENNGIIPFQPPKLLLPLDTSKPLLSKPYLFLHIAKSGGSSMYFHFNRFFGSGVLQQWIHPNPNDYLKVRQSNNVVIGHFDYGIHYVLNEETQKTCNYLTILRDPVERVISHYFYHLFDKGDPEHSGTKNKTLEDWIISSVRGNNEMTRVLSGITKEEEFKPSNETFLMALYHLRSMKFVGITERFTETLALLKFYTGFDSPLLNSKKNVGKPGRTPVSPQVIEKIKERNWMDILLYEEALKMFERQIDIIFFIRNNRLFANEMSKKKIILKVEIITN</sequence>
<dbReference type="EMBL" id="AAFI02000012">
    <property type="protein sequence ID" value="EAL70231.1"/>
    <property type="molecule type" value="Genomic_DNA"/>
</dbReference>
<feature type="coiled-coil region" evidence="1">
    <location>
        <begin position="190"/>
        <end position="225"/>
    </location>
</feature>
<dbReference type="HOGENOM" id="CLU_032094_0_0_1"/>
<keyword evidence="3" id="KW-1185">Reference proteome</keyword>
<dbReference type="AlphaFoldDB" id="Q555I2"/>
<comment type="caution">
    <text evidence="2">The sequence shown here is derived from an EMBL/GenBank/DDBJ whole genome shotgun (WGS) entry which is preliminary data.</text>
</comment>
<dbReference type="SMR" id="Q555I2"/>
<name>Q555I2_DICDI</name>